<reference evidence="5 6" key="1">
    <citation type="submission" date="2023-04" db="EMBL/GenBank/DDBJ databases">
        <title>A novel bacteria isolated from coastal sediment.</title>
        <authorList>
            <person name="Liu X.-J."/>
            <person name="Du Z.-J."/>
        </authorList>
    </citation>
    <scope>NUCLEOTIDE SEQUENCE [LARGE SCALE GENOMIC DNA]</scope>
    <source>
        <strain evidence="5 6">SDUM461003</strain>
    </source>
</reference>
<sequence>MTELAIHTTKLSRHFGRLKAVHALDLDVPRRSVYAFLGANGAGKSTTLSMLINTLQPSSGQAVVLGTLSTRLRPAHYQKIGYVAEPQELPDWMTGEQMIQFLKPLYPSWDEAFQEKLQSSLDVPLLRKVAHMSRGEQMKLRLLCSMAYRPELLILDEPFSGLDPVVREDLSSGLLELVGEGDWTVILASHDVDEVERLADYVGILADGRM</sequence>
<feature type="domain" description="ABC transporter" evidence="4">
    <location>
        <begin position="6"/>
        <end position="210"/>
    </location>
</feature>
<comment type="caution">
    <text evidence="5">The sequence shown here is derived from an EMBL/GenBank/DDBJ whole genome shotgun (WGS) entry which is preliminary data.</text>
</comment>
<evidence type="ECO:0000256" key="2">
    <source>
        <dbReference type="ARBA" id="ARBA00022741"/>
    </source>
</evidence>
<dbReference type="PANTHER" id="PTHR42939:SF1">
    <property type="entry name" value="ABC TRANSPORTER ATP-BINDING PROTEIN ALBC-RELATED"/>
    <property type="match status" value="1"/>
</dbReference>
<evidence type="ECO:0000256" key="1">
    <source>
        <dbReference type="ARBA" id="ARBA00022448"/>
    </source>
</evidence>
<evidence type="ECO:0000313" key="5">
    <source>
        <dbReference type="EMBL" id="MDQ8207857.1"/>
    </source>
</evidence>
<name>A0ABU1AW41_9BACT</name>
<dbReference type="Proteomes" id="UP001225316">
    <property type="component" value="Unassembled WGS sequence"/>
</dbReference>
<keyword evidence="6" id="KW-1185">Reference proteome</keyword>
<evidence type="ECO:0000256" key="3">
    <source>
        <dbReference type="ARBA" id="ARBA00022840"/>
    </source>
</evidence>
<dbReference type="Pfam" id="PF00005">
    <property type="entry name" value="ABC_tran"/>
    <property type="match status" value="1"/>
</dbReference>
<keyword evidence="3 5" id="KW-0067">ATP-binding</keyword>
<dbReference type="EMBL" id="JARXHW010000020">
    <property type="protein sequence ID" value="MDQ8207857.1"/>
    <property type="molecule type" value="Genomic_DNA"/>
</dbReference>
<proteinExistence type="predicted"/>
<dbReference type="GO" id="GO:0005524">
    <property type="term" value="F:ATP binding"/>
    <property type="evidence" value="ECO:0007669"/>
    <property type="project" value="UniProtKB-KW"/>
</dbReference>
<dbReference type="InterPro" id="IPR051782">
    <property type="entry name" value="ABC_Transporter_VariousFunc"/>
</dbReference>
<dbReference type="SMART" id="SM00382">
    <property type="entry name" value="AAA"/>
    <property type="match status" value="1"/>
</dbReference>
<keyword evidence="1" id="KW-0813">Transport</keyword>
<keyword evidence="2" id="KW-0547">Nucleotide-binding</keyword>
<dbReference type="PROSITE" id="PS50893">
    <property type="entry name" value="ABC_TRANSPORTER_2"/>
    <property type="match status" value="1"/>
</dbReference>
<dbReference type="PANTHER" id="PTHR42939">
    <property type="entry name" value="ABC TRANSPORTER ATP-BINDING PROTEIN ALBC-RELATED"/>
    <property type="match status" value="1"/>
</dbReference>
<dbReference type="InterPro" id="IPR003439">
    <property type="entry name" value="ABC_transporter-like_ATP-bd"/>
</dbReference>
<dbReference type="CDD" id="cd03230">
    <property type="entry name" value="ABC_DR_subfamily_A"/>
    <property type="match status" value="1"/>
</dbReference>
<dbReference type="SUPFAM" id="SSF52540">
    <property type="entry name" value="P-loop containing nucleoside triphosphate hydrolases"/>
    <property type="match status" value="1"/>
</dbReference>
<gene>
    <name evidence="5" type="ORF">QEH52_10070</name>
</gene>
<accession>A0ABU1AW41</accession>
<organism evidence="5 6">
    <name type="scientific">Thalassobacterium maritimum</name>
    <dbReference type="NCBI Taxonomy" id="3041265"/>
    <lineage>
        <taxon>Bacteria</taxon>
        <taxon>Pseudomonadati</taxon>
        <taxon>Verrucomicrobiota</taxon>
        <taxon>Opitutia</taxon>
        <taxon>Puniceicoccales</taxon>
        <taxon>Coraliomargaritaceae</taxon>
        <taxon>Thalassobacterium</taxon>
    </lineage>
</organism>
<evidence type="ECO:0000259" key="4">
    <source>
        <dbReference type="PROSITE" id="PS50893"/>
    </source>
</evidence>
<evidence type="ECO:0000313" key="6">
    <source>
        <dbReference type="Proteomes" id="UP001225316"/>
    </source>
</evidence>
<dbReference type="RefSeq" id="WP_308950168.1">
    <property type="nucleotide sequence ID" value="NZ_JARXHW010000020.1"/>
</dbReference>
<dbReference type="InterPro" id="IPR027417">
    <property type="entry name" value="P-loop_NTPase"/>
</dbReference>
<dbReference type="Gene3D" id="3.40.50.300">
    <property type="entry name" value="P-loop containing nucleotide triphosphate hydrolases"/>
    <property type="match status" value="1"/>
</dbReference>
<protein>
    <submittedName>
        <fullName evidence="5">ATP-binding cassette domain-containing protein</fullName>
    </submittedName>
</protein>
<dbReference type="InterPro" id="IPR003593">
    <property type="entry name" value="AAA+_ATPase"/>
</dbReference>